<dbReference type="GO" id="GO:0006508">
    <property type="term" value="P:proteolysis"/>
    <property type="evidence" value="ECO:0007669"/>
    <property type="project" value="UniProtKB-KW"/>
</dbReference>
<dbReference type="EMBL" id="PIPR01000001">
    <property type="protein sequence ID" value="RUO41434.1"/>
    <property type="molecule type" value="Genomic_DNA"/>
</dbReference>
<feature type="domain" description="Peptidase M16 middle/third" evidence="17">
    <location>
        <begin position="385"/>
        <end position="661"/>
    </location>
</feature>
<comment type="caution">
    <text evidence="19">The sequence shown here is derived from an EMBL/GenBank/DDBJ whole genome shotgun (WGS) entry which is preliminary data.</text>
</comment>
<dbReference type="GO" id="GO:0046872">
    <property type="term" value="F:metal ion binding"/>
    <property type="evidence" value="ECO:0007669"/>
    <property type="project" value="UniProtKB-KW"/>
</dbReference>
<dbReference type="GO" id="GO:0005737">
    <property type="term" value="C:cytoplasm"/>
    <property type="evidence" value="ECO:0007669"/>
    <property type="project" value="UniProtKB-ARBA"/>
</dbReference>
<keyword evidence="10" id="KW-0482">Metalloprotease</keyword>
<dbReference type="InterPro" id="IPR032632">
    <property type="entry name" value="Peptidase_M16_M"/>
</dbReference>
<keyword evidence="20" id="KW-1185">Reference proteome</keyword>
<dbReference type="FunFam" id="3.30.830.10:FF:000012">
    <property type="entry name" value="Protease 3"/>
    <property type="match status" value="1"/>
</dbReference>
<dbReference type="Gene3D" id="3.30.830.10">
    <property type="entry name" value="Metalloenzyme, LuxS/M16 peptidase-like"/>
    <property type="match status" value="4"/>
</dbReference>
<evidence type="ECO:0000256" key="4">
    <source>
        <dbReference type="ARBA" id="ARBA00012449"/>
    </source>
</evidence>
<dbReference type="Pfam" id="PF16187">
    <property type="entry name" value="Peptidase_M16_M"/>
    <property type="match status" value="1"/>
</dbReference>
<dbReference type="InterPro" id="IPR007863">
    <property type="entry name" value="Peptidase_M16_C"/>
</dbReference>
<evidence type="ECO:0000313" key="20">
    <source>
        <dbReference type="Proteomes" id="UP000287766"/>
    </source>
</evidence>
<comment type="cofactor">
    <cofactor evidence="1">
        <name>Zn(2+)</name>
        <dbReference type="ChEBI" id="CHEBI:29105"/>
    </cofactor>
</comment>
<keyword evidence="7" id="KW-0479">Metal-binding</keyword>
<dbReference type="InterPro" id="IPR050626">
    <property type="entry name" value="Peptidase_M16"/>
</dbReference>
<evidence type="ECO:0000256" key="10">
    <source>
        <dbReference type="ARBA" id="ARBA00023049"/>
    </source>
</evidence>
<dbReference type="RefSeq" id="WP_169930171.1">
    <property type="nucleotide sequence ID" value="NZ_PIPR01000001.1"/>
</dbReference>
<evidence type="ECO:0000256" key="9">
    <source>
        <dbReference type="ARBA" id="ARBA00022833"/>
    </source>
</evidence>
<keyword evidence="9" id="KW-0862">Zinc</keyword>
<evidence type="ECO:0000256" key="13">
    <source>
        <dbReference type="ARBA" id="ARBA00033450"/>
    </source>
</evidence>
<dbReference type="GO" id="GO:0004222">
    <property type="term" value="F:metalloendopeptidase activity"/>
    <property type="evidence" value="ECO:0007669"/>
    <property type="project" value="UniProtKB-EC"/>
</dbReference>
<dbReference type="InterPro" id="IPR054734">
    <property type="entry name" value="PqqF-like_C_4"/>
</dbReference>
<name>A0A7Z6ZU58_9GAMM</name>
<evidence type="ECO:0000256" key="6">
    <source>
        <dbReference type="ARBA" id="ARBA00022670"/>
    </source>
</evidence>
<sequence>MAPTTAPASAETCAQSIIKSPTDHRDYRIIRLSNSLRCALVHDARSQQAAVSTAVHAGHFHDPQNAQGLAHFLEHMLFLGTEEFPEPEDYQHFVSQHGGSHNAWTGTEFSNYYFNIDPEFLEPAIDRFIRFFYQPLFSQDWITKELQSVESEFQLKRKDELRRLYQVHKATVNPAHPFSKFSVGNLNTLQDTTDNPLRPRLLEFFKTWYRPDRMTLVIIGPQSLEELEALALNYGGKLPTAPSALSEPTTISVPLYLPSQLGVELQVRPLKAAKRLILTFALPSIDQDYAHKTTSFIAHILGDEGPGSLFSELRHRHWVNSLAAGGGMSGSNFKDFNINMQLTESGLQHIDDIICEVLALIRKVASEGLEDWRYRERQLSVNQAFRFQEPARASDLAPQLAVNMHHYPNCDLIFGDYRMDCINVDFARELFDCMQPDNMRITLIHRQVETDQHEPIYGTDYAIQPLSEQRLERFRLAQHTTAKLPKKNRFITDQLDTQPLLEAELAEQPQFELLTPGLRLWHWHDPDFRVPKAHIYTCFYLPDMVATPANFACARLWSELLLDGLNETCYDAEVAGLHFNIYPQQQGLTLHISGLSAATVPLAVQIVAELRTMRFEQKRWQELRQKLINNWRAAMTNKPMNVLFSRLNISLQPNTYAVCDLADHLEAMTFGTFENWLDSALEPINADVFAHGDLQRQQLDDYIHALTNQLELHTRVEQADLKPTSFAELKVQPKARLCSSLVTHHQDQASILALQSFTQELPAQAAYLLLNQLMSPLFFHELRTEQQLGYVVGTTYLPIQQVPHLLLYVQSSQYDANHLNAALVEFVEIFAEQLETLRPADFKRAQQAMLAQLVEKDTNLRVRSQRLWSSITQNDHDFNRLHELGIAITNWQHSSFIPFAQQLLRNEEQQLLISTMPKNFDTDS</sequence>
<evidence type="ECO:0000256" key="3">
    <source>
        <dbReference type="ARBA" id="ARBA00007261"/>
    </source>
</evidence>
<evidence type="ECO:0000256" key="2">
    <source>
        <dbReference type="ARBA" id="ARBA00002184"/>
    </source>
</evidence>
<dbReference type="PANTHER" id="PTHR43690">
    <property type="entry name" value="NARDILYSIN"/>
    <property type="match status" value="1"/>
</dbReference>
<protein>
    <recommendedName>
        <fullName evidence="5">Protease 3</fullName>
        <ecNumber evidence="4">3.4.24.55</ecNumber>
    </recommendedName>
    <alternativeName>
        <fullName evidence="13">Pitrilysin</fullName>
    </alternativeName>
    <alternativeName>
        <fullName evidence="12">Protease III</fullName>
    </alternativeName>
    <alternativeName>
        <fullName evidence="11">Protease pi</fullName>
    </alternativeName>
</protein>
<evidence type="ECO:0000259" key="16">
    <source>
        <dbReference type="Pfam" id="PF05193"/>
    </source>
</evidence>
<evidence type="ECO:0000256" key="8">
    <source>
        <dbReference type="ARBA" id="ARBA00022801"/>
    </source>
</evidence>
<keyword evidence="6" id="KW-0645">Protease</keyword>
<evidence type="ECO:0000256" key="14">
    <source>
        <dbReference type="RuleBase" id="RU004447"/>
    </source>
</evidence>
<evidence type="ECO:0000259" key="15">
    <source>
        <dbReference type="Pfam" id="PF00675"/>
    </source>
</evidence>
<dbReference type="InterPro" id="IPR011765">
    <property type="entry name" value="Pept_M16_N"/>
</dbReference>
<dbReference type="Pfam" id="PF05193">
    <property type="entry name" value="Peptidase_M16_C"/>
    <property type="match status" value="1"/>
</dbReference>
<dbReference type="AlphaFoldDB" id="A0A7Z6ZU58"/>
<dbReference type="InterPro" id="IPR001431">
    <property type="entry name" value="Pept_M16_Zn_BS"/>
</dbReference>
<evidence type="ECO:0000256" key="11">
    <source>
        <dbReference type="ARBA" id="ARBA00029597"/>
    </source>
</evidence>
<feature type="domain" description="Peptidase M16 N-terminal" evidence="15">
    <location>
        <begin position="38"/>
        <end position="172"/>
    </location>
</feature>
<dbReference type="Pfam" id="PF00675">
    <property type="entry name" value="Peptidase_M16"/>
    <property type="match status" value="1"/>
</dbReference>
<gene>
    <name evidence="19" type="ORF">CWE22_04505</name>
</gene>
<organism evidence="19 20">
    <name type="scientific">Pseudidiomarina aestuarii</name>
    <dbReference type="NCBI Taxonomy" id="624146"/>
    <lineage>
        <taxon>Bacteria</taxon>
        <taxon>Pseudomonadati</taxon>
        <taxon>Pseudomonadota</taxon>
        <taxon>Gammaproteobacteria</taxon>
        <taxon>Alteromonadales</taxon>
        <taxon>Idiomarinaceae</taxon>
        <taxon>Pseudidiomarina</taxon>
    </lineage>
</organism>
<dbReference type="PROSITE" id="PS00143">
    <property type="entry name" value="INSULINASE"/>
    <property type="match status" value="1"/>
</dbReference>
<dbReference type="PANTHER" id="PTHR43690:SF18">
    <property type="entry name" value="INSULIN-DEGRADING ENZYME-RELATED"/>
    <property type="match status" value="1"/>
</dbReference>
<dbReference type="SUPFAM" id="SSF63411">
    <property type="entry name" value="LuxS/MPP-like metallohydrolase"/>
    <property type="match status" value="4"/>
</dbReference>
<dbReference type="Pfam" id="PF22456">
    <property type="entry name" value="PqqF-like_C_4"/>
    <property type="match status" value="1"/>
</dbReference>
<dbReference type="InterPro" id="IPR011249">
    <property type="entry name" value="Metalloenz_LuxS/M16"/>
</dbReference>
<dbReference type="Proteomes" id="UP000287766">
    <property type="component" value="Unassembled WGS sequence"/>
</dbReference>
<proteinExistence type="inferred from homology"/>
<evidence type="ECO:0000256" key="5">
    <source>
        <dbReference type="ARBA" id="ARBA00017565"/>
    </source>
</evidence>
<evidence type="ECO:0000256" key="7">
    <source>
        <dbReference type="ARBA" id="ARBA00022723"/>
    </source>
</evidence>
<reference evidence="20" key="1">
    <citation type="journal article" date="2018" name="Front. Microbiol.">
        <title>Genome-Based Analysis Reveals the Taxonomy and Diversity of the Family Idiomarinaceae.</title>
        <authorList>
            <person name="Liu Y."/>
            <person name="Lai Q."/>
            <person name="Shao Z."/>
        </authorList>
    </citation>
    <scope>NUCLEOTIDE SEQUENCE [LARGE SCALE GENOMIC DNA]</scope>
    <source>
        <strain evidence="20">KYW314</strain>
    </source>
</reference>
<feature type="domain" description="Coenzyme PQQ synthesis protein F-like C-terminal lobe" evidence="18">
    <location>
        <begin position="769"/>
        <end position="868"/>
    </location>
</feature>
<evidence type="ECO:0000259" key="18">
    <source>
        <dbReference type="Pfam" id="PF22456"/>
    </source>
</evidence>
<dbReference type="EC" id="3.4.24.55" evidence="4"/>
<comment type="function">
    <text evidence="2">Endopeptidase that degrades small peptides of less than 7 kDa, such as glucagon and insulin.</text>
</comment>
<feature type="domain" description="Peptidase M16 C-terminal" evidence="16">
    <location>
        <begin position="200"/>
        <end position="374"/>
    </location>
</feature>
<accession>A0A7Z6ZU58</accession>
<evidence type="ECO:0000259" key="17">
    <source>
        <dbReference type="Pfam" id="PF16187"/>
    </source>
</evidence>
<evidence type="ECO:0000313" key="19">
    <source>
        <dbReference type="EMBL" id="RUO41434.1"/>
    </source>
</evidence>
<comment type="similarity">
    <text evidence="3 14">Belongs to the peptidase M16 family.</text>
</comment>
<keyword evidence="8" id="KW-0378">Hydrolase</keyword>
<evidence type="ECO:0000256" key="1">
    <source>
        <dbReference type="ARBA" id="ARBA00001947"/>
    </source>
</evidence>
<dbReference type="FunFam" id="3.30.830.10:FF:000005">
    <property type="entry name" value="nardilysin isoform X1"/>
    <property type="match status" value="1"/>
</dbReference>
<evidence type="ECO:0000256" key="12">
    <source>
        <dbReference type="ARBA" id="ARBA00031184"/>
    </source>
</evidence>